<dbReference type="GO" id="GO:0060090">
    <property type="term" value="F:molecular adaptor activity"/>
    <property type="evidence" value="ECO:0007669"/>
    <property type="project" value="TreeGrafter"/>
</dbReference>
<dbReference type="InterPro" id="IPR011990">
    <property type="entry name" value="TPR-like_helical_dom_sf"/>
</dbReference>
<evidence type="ECO:0000256" key="2">
    <source>
        <dbReference type="ARBA" id="ARBA00022803"/>
    </source>
</evidence>
<evidence type="ECO:0000256" key="3">
    <source>
        <dbReference type="PROSITE-ProRule" id="PRU00339"/>
    </source>
</evidence>
<dbReference type="AlphaFoldDB" id="A0A7S4FPT7"/>
<gene>
    <name evidence="5" type="ORF">EGYM00163_LOCUS19264</name>
</gene>
<dbReference type="PROSITE" id="PS50293">
    <property type="entry name" value="TPR_REGION"/>
    <property type="match status" value="1"/>
</dbReference>
<dbReference type="Pfam" id="PF13432">
    <property type="entry name" value="TPR_16"/>
    <property type="match status" value="1"/>
</dbReference>
<dbReference type="PROSITE" id="PS50005">
    <property type="entry name" value="TPR"/>
    <property type="match status" value="2"/>
</dbReference>
<dbReference type="InterPro" id="IPR019734">
    <property type="entry name" value="TPR_rpt"/>
</dbReference>
<proteinExistence type="predicted"/>
<keyword evidence="2 3" id="KW-0802">TPR repeat</keyword>
<dbReference type="Gene3D" id="1.25.40.10">
    <property type="entry name" value="Tetratricopeptide repeat domain"/>
    <property type="match status" value="1"/>
</dbReference>
<protein>
    <recommendedName>
        <fullName evidence="4">STI1/HOP DP domain-containing protein</fullName>
    </recommendedName>
</protein>
<name>A0A7S4FPT7_9EUGL</name>
<dbReference type="Pfam" id="PF17830">
    <property type="entry name" value="STI1-HOP_DP"/>
    <property type="match status" value="1"/>
</dbReference>
<keyword evidence="1" id="KW-0677">Repeat</keyword>
<dbReference type="InterPro" id="IPR041243">
    <property type="entry name" value="STI1/HOP_DP"/>
</dbReference>
<dbReference type="Gene3D" id="1.10.260.100">
    <property type="match status" value="1"/>
</dbReference>
<evidence type="ECO:0000313" key="5">
    <source>
        <dbReference type="EMBL" id="CAE0808135.1"/>
    </source>
</evidence>
<evidence type="ECO:0000256" key="1">
    <source>
        <dbReference type="ARBA" id="ARBA00022737"/>
    </source>
</evidence>
<feature type="repeat" description="TPR" evidence="3">
    <location>
        <begin position="124"/>
        <end position="157"/>
    </location>
</feature>
<dbReference type="PANTHER" id="PTHR45831:SF5">
    <property type="entry name" value="STI1 DOMAIN-CONTAINING PROTEIN"/>
    <property type="match status" value="1"/>
</dbReference>
<accession>A0A7S4FPT7</accession>
<dbReference type="Pfam" id="PF00515">
    <property type="entry name" value="TPR_1"/>
    <property type="match status" value="1"/>
</dbReference>
<feature type="repeat" description="TPR" evidence="3">
    <location>
        <begin position="192"/>
        <end position="225"/>
    </location>
</feature>
<sequence length="405" mass="44508">MPELVQKQVAYAILKWLKKQGSDEELDVAVQCVSQHFEVELGNAEDKNLCDTGLDLEEAVRAIVAKSGDSDAVKEQKLQEFIGILKQKGYFQGVEEGSPAYFERYEKAKQKFNARNNPYEGLTADQLKTHGNQKMVSGQYQEAVNYYTKAIEMDSSSAIYFANRAAAHTHLKDYKKAIADCESSLRIDANYSKAYSRLGTALFYEGSYQKAVEKYAKAVELDPTNEGYRADLKAAEEKLRESEAAGNPAGNAFDFSNIGSILNNPEFMSMAQNVMQQPQFADMVNQIAGNLGQGLPAGGMPDFSQMFANLAAQQPADGSIPEVVNTPFGDIKREQLESLQHMPEVRDNPKFQAIMDDVKSSGPMAMLKYMNDPEVMSTMTKLASSLFSKPAGDAAPAVEALAASE</sequence>
<dbReference type="PANTHER" id="PTHR45831">
    <property type="entry name" value="LD24721P"/>
    <property type="match status" value="1"/>
</dbReference>
<dbReference type="GO" id="GO:0072380">
    <property type="term" value="C:TRC complex"/>
    <property type="evidence" value="ECO:0007669"/>
    <property type="project" value="TreeGrafter"/>
</dbReference>
<organism evidence="5">
    <name type="scientific">Eutreptiella gymnastica</name>
    <dbReference type="NCBI Taxonomy" id="73025"/>
    <lineage>
        <taxon>Eukaryota</taxon>
        <taxon>Discoba</taxon>
        <taxon>Euglenozoa</taxon>
        <taxon>Euglenida</taxon>
        <taxon>Spirocuta</taxon>
        <taxon>Euglenophyceae</taxon>
        <taxon>Eutreptiales</taxon>
        <taxon>Eutreptiaceae</taxon>
        <taxon>Eutreptiella</taxon>
    </lineage>
</organism>
<dbReference type="GO" id="GO:0006620">
    <property type="term" value="P:post-translational protein targeting to endoplasmic reticulum membrane"/>
    <property type="evidence" value="ECO:0007669"/>
    <property type="project" value="TreeGrafter"/>
</dbReference>
<evidence type="ECO:0000259" key="4">
    <source>
        <dbReference type="Pfam" id="PF17830"/>
    </source>
</evidence>
<dbReference type="InterPro" id="IPR047150">
    <property type="entry name" value="SGT"/>
</dbReference>
<dbReference type="SUPFAM" id="SSF48452">
    <property type="entry name" value="TPR-like"/>
    <property type="match status" value="1"/>
</dbReference>
<dbReference type="EMBL" id="HBJA01054273">
    <property type="protein sequence ID" value="CAE0808135.1"/>
    <property type="molecule type" value="Transcribed_RNA"/>
</dbReference>
<dbReference type="GO" id="GO:0016020">
    <property type="term" value="C:membrane"/>
    <property type="evidence" value="ECO:0007669"/>
    <property type="project" value="TreeGrafter"/>
</dbReference>
<reference evidence="5" key="1">
    <citation type="submission" date="2021-01" db="EMBL/GenBank/DDBJ databases">
        <authorList>
            <person name="Corre E."/>
            <person name="Pelletier E."/>
            <person name="Niang G."/>
            <person name="Scheremetjew M."/>
            <person name="Finn R."/>
            <person name="Kale V."/>
            <person name="Holt S."/>
            <person name="Cochrane G."/>
            <person name="Meng A."/>
            <person name="Brown T."/>
            <person name="Cohen L."/>
        </authorList>
    </citation>
    <scope>NUCLEOTIDE SEQUENCE</scope>
    <source>
        <strain evidence="5">CCMP1594</strain>
    </source>
</reference>
<dbReference type="SMART" id="SM00028">
    <property type="entry name" value="TPR"/>
    <property type="match status" value="3"/>
</dbReference>
<feature type="domain" description="STI1/HOP DP" evidence="4">
    <location>
        <begin position="345"/>
        <end position="382"/>
    </location>
</feature>